<evidence type="ECO:0000256" key="2">
    <source>
        <dbReference type="ARBA" id="ARBA00022448"/>
    </source>
</evidence>
<proteinExistence type="predicted"/>
<gene>
    <name evidence="7" type="ORF">DEBURN_LOCUS4578</name>
</gene>
<dbReference type="PANTHER" id="PTHR10529">
    <property type="entry name" value="AP COMPLEX SUBUNIT MU"/>
    <property type="match status" value="1"/>
</dbReference>
<dbReference type="FunFam" id="3.30.450.60:FF:000002">
    <property type="entry name" value="AP-2 complex subunit mu, putative"/>
    <property type="match status" value="1"/>
</dbReference>
<dbReference type="SUPFAM" id="SSF64356">
    <property type="entry name" value="SNARE-like"/>
    <property type="match status" value="1"/>
</dbReference>
<feature type="domain" description="AP complex mu/sigma subunit" evidence="6">
    <location>
        <begin position="174"/>
        <end position="256"/>
    </location>
</feature>
<dbReference type="Proteomes" id="UP000789706">
    <property type="component" value="Unassembled WGS sequence"/>
</dbReference>
<dbReference type="InterPro" id="IPR022775">
    <property type="entry name" value="AP_mu_sigma_su"/>
</dbReference>
<protein>
    <submittedName>
        <fullName evidence="7">6241_t:CDS:1</fullName>
    </submittedName>
</protein>
<dbReference type="AlphaFoldDB" id="A0A9N8ZKP7"/>
<comment type="caution">
    <text evidence="7">The sequence shown here is derived from an EMBL/GenBank/DDBJ whole genome shotgun (WGS) entry which is preliminary data.</text>
</comment>
<evidence type="ECO:0000313" key="8">
    <source>
        <dbReference type="Proteomes" id="UP000789706"/>
    </source>
</evidence>
<evidence type="ECO:0000256" key="1">
    <source>
        <dbReference type="ARBA" id="ARBA00004308"/>
    </source>
</evidence>
<keyword evidence="2" id="KW-0813">Transport</keyword>
<evidence type="ECO:0000256" key="4">
    <source>
        <dbReference type="ARBA" id="ARBA00023136"/>
    </source>
</evidence>
<dbReference type="InterPro" id="IPR011012">
    <property type="entry name" value="Longin-like_dom_sf"/>
</dbReference>
<accession>A0A9N8ZKP7</accession>
<evidence type="ECO:0000259" key="6">
    <source>
        <dbReference type="Pfam" id="PF01217"/>
    </source>
</evidence>
<reference evidence="7" key="1">
    <citation type="submission" date="2021-06" db="EMBL/GenBank/DDBJ databases">
        <authorList>
            <person name="Kallberg Y."/>
            <person name="Tangrot J."/>
            <person name="Rosling A."/>
        </authorList>
    </citation>
    <scope>NUCLEOTIDE SEQUENCE</scope>
    <source>
        <strain evidence="7">AZ414A</strain>
    </source>
</reference>
<dbReference type="GO" id="GO:0016192">
    <property type="term" value="P:vesicle-mediated transport"/>
    <property type="evidence" value="ECO:0007669"/>
    <property type="project" value="InterPro"/>
</dbReference>
<dbReference type="Gene3D" id="3.30.450.60">
    <property type="match status" value="1"/>
</dbReference>
<dbReference type="OrthoDB" id="10259133at2759"/>
<name>A0A9N8ZKP7_9GLOM</name>
<dbReference type="GO" id="GO:0006886">
    <property type="term" value="P:intracellular protein transport"/>
    <property type="evidence" value="ECO:0007669"/>
    <property type="project" value="InterPro"/>
</dbReference>
<feature type="coiled-coil region" evidence="5">
    <location>
        <begin position="31"/>
        <end position="144"/>
    </location>
</feature>
<dbReference type="PRINTS" id="PR00314">
    <property type="entry name" value="CLATHRINADPT"/>
</dbReference>
<evidence type="ECO:0000256" key="3">
    <source>
        <dbReference type="ARBA" id="ARBA00022927"/>
    </source>
</evidence>
<dbReference type="GO" id="GO:0030131">
    <property type="term" value="C:clathrin adaptor complex"/>
    <property type="evidence" value="ECO:0007669"/>
    <property type="project" value="InterPro"/>
</dbReference>
<dbReference type="GO" id="GO:0012505">
    <property type="term" value="C:endomembrane system"/>
    <property type="evidence" value="ECO:0007669"/>
    <property type="project" value="UniProtKB-SubCell"/>
</dbReference>
<evidence type="ECO:0000256" key="5">
    <source>
        <dbReference type="SAM" id="Coils"/>
    </source>
</evidence>
<organism evidence="7 8">
    <name type="scientific">Diversispora eburnea</name>
    <dbReference type="NCBI Taxonomy" id="1213867"/>
    <lineage>
        <taxon>Eukaryota</taxon>
        <taxon>Fungi</taxon>
        <taxon>Fungi incertae sedis</taxon>
        <taxon>Mucoromycota</taxon>
        <taxon>Glomeromycotina</taxon>
        <taxon>Glomeromycetes</taxon>
        <taxon>Diversisporales</taxon>
        <taxon>Diversisporaceae</taxon>
        <taxon>Diversispora</taxon>
    </lineage>
</organism>
<keyword evidence="3" id="KW-0653">Protein transport</keyword>
<dbReference type="EMBL" id="CAJVPK010000356">
    <property type="protein sequence ID" value="CAG8499050.1"/>
    <property type="molecule type" value="Genomic_DNA"/>
</dbReference>
<comment type="subcellular location">
    <subcellularLocation>
        <location evidence="1">Endomembrane system</location>
    </subcellularLocation>
</comment>
<keyword evidence="8" id="KW-1185">Reference proteome</keyword>
<keyword evidence="5" id="KW-0175">Coiled coil</keyword>
<evidence type="ECO:0000313" key="7">
    <source>
        <dbReference type="EMBL" id="CAG8499050.1"/>
    </source>
</evidence>
<dbReference type="InterPro" id="IPR050431">
    <property type="entry name" value="Adaptor_comp_med_subunit"/>
</dbReference>
<dbReference type="Pfam" id="PF01217">
    <property type="entry name" value="Clat_adaptor_s"/>
    <property type="match status" value="1"/>
</dbReference>
<sequence>MSQMSVVKDEIPEATFIIYESCGNSKKVKTSKEVNEKVNELEVKSEILVQNQNLDILRKENKSLGTEVETLKADQNKWVIEKENLEKEVNQDNLKKNTLLNEVCQKEHFLACEEAKLVELEEKLDNFRKTIIQLNEENKQFDMEQVPRDAPDLLLDKLTNWHKENGQEQVPPPIFEINGVQFLFIQTHDLYFVCTTKFDVSPFMTFELLDRIATLIKDFCGSLSEEILRLNSGLVYELLDEVIDCGYPQTTSTNKLKSYVYEEPISAKRNNIIMDSLAKLKAPGINIGNSNCRPINIRDENSRNNEIFIDIIERIVASFASNVRYSKMNLINFLK</sequence>
<keyword evidence="4" id="KW-0472">Membrane</keyword>
<dbReference type="InterPro" id="IPR001392">
    <property type="entry name" value="Clathrin_mu"/>
</dbReference>